<evidence type="ECO:0000256" key="8">
    <source>
        <dbReference type="SAM" id="MobiDB-lite"/>
    </source>
</evidence>
<keyword evidence="10" id="KW-1185">Reference proteome</keyword>
<name>A0A1Y2LUR2_EPING</name>
<dbReference type="PANTHER" id="PTHR21183:SF18">
    <property type="entry name" value="LARGE RIBOSOMAL SUBUNIT PROTEIN UL29M"/>
    <property type="match status" value="1"/>
</dbReference>
<dbReference type="InterPro" id="IPR010729">
    <property type="entry name" value="Ribosomal_uL29_mit"/>
</dbReference>
<evidence type="ECO:0000313" key="9">
    <source>
        <dbReference type="EMBL" id="OSS47550.1"/>
    </source>
</evidence>
<dbReference type="Pfam" id="PF06984">
    <property type="entry name" value="MRP-L47"/>
    <property type="match status" value="1"/>
</dbReference>
<dbReference type="Gene3D" id="6.10.330.20">
    <property type="match status" value="1"/>
</dbReference>
<dbReference type="Proteomes" id="UP000193240">
    <property type="component" value="Unassembled WGS sequence"/>
</dbReference>
<evidence type="ECO:0000313" key="10">
    <source>
        <dbReference type="Proteomes" id="UP000193240"/>
    </source>
</evidence>
<dbReference type="OMA" id="YAHGRAW"/>
<dbReference type="GO" id="GO:0003735">
    <property type="term" value="F:structural constituent of ribosome"/>
    <property type="evidence" value="ECO:0007669"/>
    <property type="project" value="InterPro"/>
</dbReference>
<sequence length="291" mass="33047">MQVRPVHGRILGKRYPQRNFRCSTAALLRPQHPTLAMASTSTCRLLRPSLASFQSDAVPSFLVPSIRCARFSTSPALQKKDNNSNRGVSAVRRTGLRARQTLSVRQKDFENQQLPTPVKVEDKVVGTQDHGLWDFFHKDQSLLTTPEELAKHGREWTVGELRSKDWDSLHQLWWICVKERNRLATEKLERSRLKALWGDHEGKERDVAVQKTMKAILDTLAERTQAYEEAVALASQDPTIDLSRTDGPQYEQLPYDPLEPETAEEEEERAATDAAKDVTSHSNEKLNLRGA</sequence>
<gene>
    <name evidence="9" type="ORF">B5807_07245</name>
</gene>
<feature type="region of interest" description="Disordered" evidence="8">
    <location>
        <begin position="238"/>
        <end position="291"/>
    </location>
</feature>
<evidence type="ECO:0000256" key="2">
    <source>
        <dbReference type="ARBA" id="ARBA00009254"/>
    </source>
</evidence>
<proteinExistence type="inferred from homology"/>
<comment type="subcellular location">
    <subcellularLocation>
        <location evidence="1">Mitochondrion</location>
    </subcellularLocation>
</comment>
<organism evidence="9 10">
    <name type="scientific">Epicoccum nigrum</name>
    <name type="common">Soil fungus</name>
    <name type="synonym">Epicoccum purpurascens</name>
    <dbReference type="NCBI Taxonomy" id="105696"/>
    <lineage>
        <taxon>Eukaryota</taxon>
        <taxon>Fungi</taxon>
        <taxon>Dikarya</taxon>
        <taxon>Ascomycota</taxon>
        <taxon>Pezizomycotina</taxon>
        <taxon>Dothideomycetes</taxon>
        <taxon>Pleosporomycetidae</taxon>
        <taxon>Pleosporales</taxon>
        <taxon>Pleosporineae</taxon>
        <taxon>Didymellaceae</taxon>
        <taxon>Epicoccum</taxon>
    </lineage>
</organism>
<dbReference type="STRING" id="105696.A0A1Y2LUR2"/>
<evidence type="ECO:0000256" key="1">
    <source>
        <dbReference type="ARBA" id="ARBA00004173"/>
    </source>
</evidence>
<dbReference type="InParanoid" id="A0A1Y2LUR2"/>
<feature type="compositionally biased region" description="Basic and acidic residues" evidence="8">
    <location>
        <begin position="269"/>
        <end position="291"/>
    </location>
</feature>
<evidence type="ECO:0000256" key="3">
    <source>
        <dbReference type="ARBA" id="ARBA00022980"/>
    </source>
</evidence>
<evidence type="ECO:0000256" key="6">
    <source>
        <dbReference type="ARBA" id="ARBA00035289"/>
    </source>
</evidence>
<accession>A0A1Y2LUR2</accession>
<evidence type="ECO:0000256" key="5">
    <source>
        <dbReference type="ARBA" id="ARBA00023274"/>
    </source>
</evidence>
<keyword evidence="5" id="KW-0687">Ribonucleoprotein</keyword>
<dbReference type="AlphaFoldDB" id="A0A1Y2LUR2"/>
<keyword evidence="4" id="KW-0496">Mitochondrion</keyword>
<reference evidence="9 10" key="1">
    <citation type="journal article" date="2017" name="Genome Announc.">
        <title>Genome sequence of the saprophytic ascomycete Epicoccum nigrum ICMP 19927 strain isolated from New Zealand.</title>
        <authorList>
            <person name="Fokin M."/>
            <person name="Fleetwood D."/>
            <person name="Weir B.S."/>
            <person name="Villas-Boas S.G."/>
        </authorList>
    </citation>
    <scope>NUCLEOTIDE SEQUENCE [LARGE SCALE GENOMIC DNA]</scope>
    <source>
        <strain evidence="9 10">ICMP 19927</strain>
    </source>
</reference>
<dbReference type="GO" id="GO:0032543">
    <property type="term" value="P:mitochondrial translation"/>
    <property type="evidence" value="ECO:0007669"/>
    <property type="project" value="TreeGrafter"/>
</dbReference>
<dbReference type="PANTHER" id="PTHR21183">
    <property type="entry name" value="RIBOSOMAL PROTEIN L47, MITOCHONDRIAL-RELATED"/>
    <property type="match status" value="1"/>
</dbReference>
<protein>
    <recommendedName>
        <fullName evidence="6">Large ribosomal subunit protein uL29m</fullName>
    </recommendedName>
    <alternativeName>
        <fullName evidence="7">54S ribosomal protein L4, mitochondrial</fullName>
    </alternativeName>
</protein>
<evidence type="ECO:0000256" key="7">
    <source>
        <dbReference type="ARBA" id="ARBA00035399"/>
    </source>
</evidence>
<dbReference type="InterPro" id="IPR038340">
    <property type="entry name" value="MRP-L47_sf"/>
</dbReference>
<keyword evidence="3" id="KW-0689">Ribosomal protein</keyword>
<dbReference type="EMBL" id="KZ107848">
    <property type="protein sequence ID" value="OSS47550.1"/>
    <property type="molecule type" value="Genomic_DNA"/>
</dbReference>
<dbReference type="GO" id="GO:0005762">
    <property type="term" value="C:mitochondrial large ribosomal subunit"/>
    <property type="evidence" value="ECO:0007669"/>
    <property type="project" value="TreeGrafter"/>
</dbReference>
<comment type="similarity">
    <text evidence="2">Belongs to the universal ribosomal protein uL29 family.</text>
</comment>
<feature type="compositionally biased region" description="Acidic residues" evidence="8">
    <location>
        <begin position="258"/>
        <end position="268"/>
    </location>
</feature>
<evidence type="ECO:0000256" key="4">
    <source>
        <dbReference type="ARBA" id="ARBA00023128"/>
    </source>
</evidence>